<sequence length="332" mass="38356">MVTTRSQSKKLEAQKSAGFRKFQELPTELRLMVWDAALPRYGNIPLGCHCEKDEESSSSHATSFTIHLVLPPSSELAPDNKLPERIWTTRNLLMTCHESRKQAKEHSPDVLTCRKGEIRFNAEEDLITLCDHEGFEVTRGVSAEFTFAGDWNLSVRRLAVDWWLGFRVFRSYPYGVHWLRPQAHWGVEAVYNYLETLRKFPSLKQLFQIENNFIAISGYCGMDTSSRTLFRDDLGEIYARDMAYQTYRELISKPWLKFDLPLMTERVAGLRAVVHATHYTRRGWGPPLPLPVPSPRLFRLGDDELRYLEVLGMTDINPELRAKGIICTEMEL</sequence>
<accession>A0AAN9UFA5</accession>
<proteinExistence type="predicted"/>
<comment type="caution">
    <text evidence="2">The sequence shown here is derived from an EMBL/GenBank/DDBJ whole genome shotgun (WGS) entry which is preliminary data.</text>
</comment>
<keyword evidence="3" id="KW-1185">Reference proteome</keyword>
<dbReference type="AlphaFoldDB" id="A0AAN9UFA5"/>
<evidence type="ECO:0000313" key="2">
    <source>
        <dbReference type="EMBL" id="KAK7745375.1"/>
    </source>
</evidence>
<gene>
    <name evidence="2" type="ORF">SLS53_002871</name>
</gene>
<reference evidence="2 3" key="1">
    <citation type="journal article" date="2023" name="PLoS ONE">
        <title>Cytospora paraplurivora sp. nov. isolated from orchards with fruit tree decline syndrome in Ontario, Canada.</title>
        <authorList>
            <person name="Ilyukhin E."/>
            <person name="Nguyen H.D.T."/>
            <person name="Castle A.J."/>
            <person name="Ellouze W."/>
        </authorList>
    </citation>
    <scope>NUCLEOTIDE SEQUENCE [LARGE SCALE GENOMIC DNA]</scope>
    <source>
        <strain evidence="2 3">FDS-564</strain>
    </source>
</reference>
<evidence type="ECO:0000313" key="3">
    <source>
        <dbReference type="Proteomes" id="UP001320245"/>
    </source>
</evidence>
<evidence type="ECO:0000259" key="1">
    <source>
        <dbReference type="Pfam" id="PF20150"/>
    </source>
</evidence>
<name>A0AAN9UFA5_9PEZI</name>
<dbReference type="EMBL" id="JAJSPL020000008">
    <property type="protein sequence ID" value="KAK7745375.1"/>
    <property type="molecule type" value="Genomic_DNA"/>
</dbReference>
<feature type="domain" description="2EXR" evidence="1">
    <location>
        <begin position="19"/>
        <end position="127"/>
    </location>
</feature>
<organism evidence="2 3">
    <name type="scientific">Cytospora paraplurivora</name>
    <dbReference type="NCBI Taxonomy" id="2898453"/>
    <lineage>
        <taxon>Eukaryota</taxon>
        <taxon>Fungi</taxon>
        <taxon>Dikarya</taxon>
        <taxon>Ascomycota</taxon>
        <taxon>Pezizomycotina</taxon>
        <taxon>Sordariomycetes</taxon>
        <taxon>Sordariomycetidae</taxon>
        <taxon>Diaporthales</taxon>
        <taxon>Cytosporaceae</taxon>
        <taxon>Cytospora</taxon>
    </lineage>
</organism>
<dbReference type="Proteomes" id="UP001320245">
    <property type="component" value="Unassembled WGS sequence"/>
</dbReference>
<protein>
    <recommendedName>
        <fullName evidence="1">2EXR domain-containing protein</fullName>
    </recommendedName>
</protein>
<dbReference type="Pfam" id="PF20150">
    <property type="entry name" value="2EXR"/>
    <property type="match status" value="1"/>
</dbReference>
<dbReference type="InterPro" id="IPR045518">
    <property type="entry name" value="2EXR"/>
</dbReference>